<dbReference type="InterPro" id="IPR013154">
    <property type="entry name" value="ADH-like_N"/>
</dbReference>
<dbReference type="HOGENOM" id="CLU_026673_3_3_1"/>
<dbReference type="InterPro" id="IPR036291">
    <property type="entry name" value="NAD(P)-bd_dom_sf"/>
</dbReference>
<dbReference type="Proteomes" id="UP000006702">
    <property type="component" value="Unassembled WGS sequence"/>
</dbReference>
<dbReference type="AlphaFoldDB" id="A1DCW6"/>
<dbReference type="SMART" id="SM00829">
    <property type="entry name" value="PKS_ER"/>
    <property type="match status" value="1"/>
</dbReference>
<dbReference type="RefSeq" id="XP_001261573.1">
    <property type="nucleotide sequence ID" value="XM_001261572.1"/>
</dbReference>
<dbReference type="KEGG" id="nfi:NFIA_027500"/>
<dbReference type="Pfam" id="PF13602">
    <property type="entry name" value="ADH_zinc_N_2"/>
    <property type="match status" value="1"/>
</dbReference>
<dbReference type="GO" id="GO:0016491">
    <property type="term" value="F:oxidoreductase activity"/>
    <property type="evidence" value="ECO:0007669"/>
    <property type="project" value="InterPro"/>
</dbReference>
<organism evidence="2 3">
    <name type="scientific">Neosartorya fischeri (strain ATCC 1020 / DSM 3700 / CBS 544.65 / FGSC A1164 / JCM 1740 / NRRL 181 / WB 181)</name>
    <name type="common">Aspergillus fischerianus</name>
    <dbReference type="NCBI Taxonomy" id="331117"/>
    <lineage>
        <taxon>Eukaryota</taxon>
        <taxon>Fungi</taxon>
        <taxon>Dikarya</taxon>
        <taxon>Ascomycota</taxon>
        <taxon>Pezizomycotina</taxon>
        <taxon>Eurotiomycetes</taxon>
        <taxon>Eurotiomycetidae</taxon>
        <taxon>Eurotiales</taxon>
        <taxon>Aspergillaceae</taxon>
        <taxon>Aspergillus</taxon>
        <taxon>Aspergillus subgen. Fumigati</taxon>
    </lineage>
</organism>
<sequence length="387" mass="42167">MKHERIRNPFRVSNIILRAITLGLHLETSSCKSAPKSDILKKTAKIFRNAGNSCGFGSFIYRSIANPAPSSALYLDQNVPIPKLSKKGELLVRVKATTVIRDMLTWPETYHQEHSIIGNDLSGIVAEVCSEDSKFRPGDEIFAMSNANCASAWAEYCIVEENEVALKPKSLSWEQAAAIPLSAQTAYEALFDRVGVPVPSVEDAARNRSRTPGEGQPRLLITGAAGAVGVYLVQLASLAGLHVVGATSSNTRNSEFLRELGAHETVEYGMLESHKSAYDIIIDTVGGGVLAKCWNHVKENGTVLSMDSASYKFAEDHEKRGIRKEGVRALFFIVEGSSKALQYLAELVDSGFVRPFVAGTYPFAKVQEAYDIANGRYPGRGKIVLTI</sequence>
<protein>
    <submittedName>
        <fullName evidence="2">Zinc-containing alcohol dehydrogenase, putative</fullName>
    </submittedName>
</protein>
<gene>
    <name evidence="2" type="ORF">NFIA_027500</name>
</gene>
<keyword evidence="3" id="KW-1185">Reference proteome</keyword>
<dbReference type="OMA" id="AKCWNYV"/>
<proteinExistence type="predicted"/>
<evidence type="ECO:0000259" key="1">
    <source>
        <dbReference type="SMART" id="SM00829"/>
    </source>
</evidence>
<dbReference type="Gene3D" id="3.40.50.720">
    <property type="entry name" value="NAD(P)-binding Rossmann-like Domain"/>
    <property type="match status" value="1"/>
</dbReference>
<dbReference type="Gene3D" id="3.90.180.10">
    <property type="entry name" value="Medium-chain alcohol dehydrogenases, catalytic domain"/>
    <property type="match status" value="1"/>
</dbReference>
<dbReference type="EMBL" id="DS027695">
    <property type="protein sequence ID" value="EAW19676.1"/>
    <property type="molecule type" value="Genomic_DNA"/>
</dbReference>
<dbReference type="GeneID" id="4588187"/>
<dbReference type="VEuPathDB" id="FungiDB:NFIA_027500"/>
<dbReference type="InterPro" id="IPR020843">
    <property type="entry name" value="ER"/>
</dbReference>
<reference evidence="3" key="1">
    <citation type="journal article" date="2008" name="PLoS Genet.">
        <title>Genomic islands in the pathogenic filamentous fungus Aspergillus fumigatus.</title>
        <authorList>
            <person name="Fedorova N.D."/>
            <person name="Khaldi N."/>
            <person name="Joardar V.S."/>
            <person name="Maiti R."/>
            <person name="Amedeo P."/>
            <person name="Anderson M.J."/>
            <person name="Crabtree J."/>
            <person name="Silva J.C."/>
            <person name="Badger J.H."/>
            <person name="Albarraq A."/>
            <person name="Angiuoli S."/>
            <person name="Bussey H."/>
            <person name="Bowyer P."/>
            <person name="Cotty P.J."/>
            <person name="Dyer P.S."/>
            <person name="Egan A."/>
            <person name="Galens K."/>
            <person name="Fraser-Liggett C.M."/>
            <person name="Haas B.J."/>
            <person name="Inman J.M."/>
            <person name="Kent R."/>
            <person name="Lemieux S."/>
            <person name="Malavazi I."/>
            <person name="Orvis J."/>
            <person name="Roemer T."/>
            <person name="Ronning C.M."/>
            <person name="Sundaram J.P."/>
            <person name="Sutton G."/>
            <person name="Turner G."/>
            <person name="Venter J.C."/>
            <person name="White O.R."/>
            <person name="Whitty B.R."/>
            <person name="Youngman P."/>
            <person name="Wolfe K.H."/>
            <person name="Goldman G.H."/>
            <person name="Wortman J.R."/>
            <person name="Jiang B."/>
            <person name="Denning D.W."/>
            <person name="Nierman W.C."/>
        </authorList>
    </citation>
    <scope>NUCLEOTIDE SEQUENCE [LARGE SCALE GENOMIC DNA]</scope>
    <source>
        <strain evidence="3">ATCC 1020 / DSM 3700 / CBS 544.65 / FGSC A1164 / JCM 1740 / NRRL 181 / WB 181</strain>
    </source>
</reference>
<dbReference type="InterPro" id="IPR052585">
    <property type="entry name" value="Lipid_raft_assoc_Zn_ADH"/>
</dbReference>
<dbReference type="PANTHER" id="PTHR43482:SF4">
    <property type="entry name" value="ALCOHOL DEHYDROGENASE, PUTATIVE (AFU_ORTHOLOGUE AFUA_7G06260)-RELATED"/>
    <property type="match status" value="1"/>
</dbReference>
<dbReference type="SUPFAM" id="SSF51735">
    <property type="entry name" value="NAD(P)-binding Rossmann-fold domains"/>
    <property type="match status" value="1"/>
</dbReference>
<name>A1DCW6_NEOFI</name>
<dbReference type="eggNOG" id="KOG1198">
    <property type="taxonomic scope" value="Eukaryota"/>
</dbReference>
<feature type="domain" description="Enoyl reductase (ER)" evidence="1">
    <location>
        <begin position="68"/>
        <end position="385"/>
    </location>
</feature>
<dbReference type="Pfam" id="PF08240">
    <property type="entry name" value="ADH_N"/>
    <property type="match status" value="1"/>
</dbReference>
<dbReference type="OrthoDB" id="3509362at2759"/>
<dbReference type="CDD" id="cd05289">
    <property type="entry name" value="MDR_like_2"/>
    <property type="match status" value="1"/>
</dbReference>
<dbReference type="SUPFAM" id="SSF50129">
    <property type="entry name" value="GroES-like"/>
    <property type="match status" value="1"/>
</dbReference>
<evidence type="ECO:0000313" key="2">
    <source>
        <dbReference type="EMBL" id="EAW19676.1"/>
    </source>
</evidence>
<accession>A1DCW6</accession>
<dbReference type="PANTHER" id="PTHR43482">
    <property type="entry name" value="PROTEIN AST1-RELATED"/>
    <property type="match status" value="1"/>
</dbReference>
<dbReference type="InterPro" id="IPR011032">
    <property type="entry name" value="GroES-like_sf"/>
</dbReference>
<evidence type="ECO:0000313" key="3">
    <source>
        <dbReference type="Proteomes" id="UP000006702"/>
    </source>
</evidence>